<feature type="non-terminal residue" evidence="1">
    <location>
        <position position="71"/>
    </location>
</feature>
<reference evidence="1" key="1">
    <citation type="journal article" date="2014" name="Front. Microbiol.">
        <title>High frequency of phylogenetically diverse reductive dehalogenase-homologous genes in deep subseafloor sedimentary metagenomes.</title>
        <authorList>
            <person name="Kawai M."/>
            <person name="Futagami T."/>
            <person name="Toyoda A."/>
            <person name="Takaki Y."/>
            <person name="Nishi S."/>
            <person name="Hori S."/>
            <person name="Arai W."/>
            <person name="Tsubouchi T."/>
            <person name="Morono Y."/>
            <person name="Uchiyama I."/>
            <person name="Ito T."/>
            <person name="Fujiyama A."/>
            <person name="Inagaki F."/>
            <person name="Takami H."/>
        </authorList>
    </citation>
    <scope>NUCLEOTIDE SEQUENCE</scope>
    <source>
        <strain evidence="1">Expedition CK06-06</strain>
    </source>
</reference>
<comment type="caution">
    <text evidence="1">The sequence shown here is derived from an EMBL/GenBank/DDBJ whole genome shotgun (WGS) entry which is preliminary data.</text>
</comment>
<protein>
    <submittedName>
        <fullName evidence="1">Uncharacterized protein</fullName>
    </submittedName>
</protein>
<evidence type="ECO:0000313" key="1">
    <source>
        <dbReference type="EMBL" id="GAI13073.1"/>
    </source>
</evidence>
<accession>X1L283</accession>
<dbReference type="AlphaFoldDB" id="X1L283"/>
<proteinExistence type="predicted"/>
<sequence>MNGNEEILKEIINLRTDFLENFAKILGDELRRKKINVSSVDWFFPVKVDLSQARTKGFIKTFDEMASSILV</sequence>
<gene>
    <name evidence="1" type="ORF">S06H3_15849</name>
</gene>
<name>X1L283_9ZZZZ</name>
<dbReference type="EMBL" id="BARV01007812">
    <property type="protein sequence ID" value="GAI13073.1"/>
    <property type="molecule type" value="Genomic_DNA"/>
</dbReference>
<organism evidence="1">
    <name type="scientific">marine sediment metagenome</name>
    <dbReference type="NCBI Taxonomy" id="412755"/>
    <lineage>
        <taxon>unclassified sequences</taxon>
        <taxon>metagenomes</taxon>
        <taxon>ecological metagenomes</taxon>
    </lineage>
</organism>